<reference evidence="2 3" key="1">
    <citation type="submission" date="2024-01" db="EMBL/GenBank/DDBJ databases">
        <title>Complete Genome Sequence of Alkalicoccus halolimnae BZ-SZ-XJ29T, a Moderately Halophilic Bacterium Isolated from a Salt Lake.</title>
        <authorList>
            <person name="Zhao B."/>
        </authorList>
    </citation>
    <scope>NUCLEOTIDE SEQUENCE [LARGE SCALE GENOMIC DNA]</scope>
    <source>
        <strain evidence="2 3">BZ-SZ-XJ29</strain>
    </source>
</reference>
<dbReference type="PANTHER" id="PTHR43664">
    <property type="entry name" value="MONOAMINE OXIDASE-RELATED"/>
    <property type="match status" value="1"/>
</dbReference>
<dbReference type="RefSeq" id="WP_147803891.1">
    <property type="nucleotide sequence ID" value="NZ_CP144914.1"/>
</dbReference>
<protein>
    <submittedName>
        <fullName evidence="2">MaoC/PaaZ C-terminal domain-containing protein</fullName>
    </submittedName>
</protein>
<dbReference type="Pfam" id="PF01575">
    <property type="entry name" value="MaoC_dehydratas"/>
    <property type="match status" value="1"/>
</dbReference>
<feature type="domain" description="MaoC-like" evidence="1">
    <location>
        <begin position="7"/>
        <end position="118"/>
    </location>
</feature>
<dbReference type="SUPFAM" id="SSF54637">
    <property type="entry name" value="Thioesterase/thiol ester dehydrase-isomerase"/>
    <property type="match status" value="1"/>
</dbReference>
<dbReference type="Proteomes" id="UP000321816">
    <property type="component" value="Chromosome"/>
</dbReference>
<evidence type="ECO:0000313" key="2">
    <source>
        <dbReference type="EMBL" id="WWD80409.1"/>
    </source>
</evidence>
<name>A0A5C7FDE4_9BACI</name>
<gene>
    <name evidence="2" type="ORF">FTX54_002250</name>
</gene>
<evidence type="ECO:0000259" key="1">
    <source>
        <dbReference type="Pfam" id="PF01575"/>
    </source>
</evidence>
<proteinExistence type="predicted"/>
<dbReference type="AlphaFoldDB" id="A0A5C7FDE4"/>
<dbReference type="EMBL" id="CP144914">
    <property type="protein sequence ID" value="WWD80409.1"/>
    <property type="molecule type" value="Genomic_DNA"/>
</dbReference>
<dbReference type="InterPro" id="IPR002539">
    <property type="entry name" value="MaoC-like_dom"/>
</dbReference>
<dbReference type="Gene3D" id="3.10.129.10">
    <property type="entry name" value="Hotdog Thioesterase"/>
    <property type="match status" value="1"/>
</dbReference>
<evidence type="ECO:0000313" key="3">
    <source>
        <dbReference type="Proteomes" id="UP000321816"/>
    </source>
</evidence>
<keyword evidence="3" id="KW-1185">Reference proteome</keyword>
<dbReference type="InterPro" id="IPR052342">
    <property type="entry name" value="MCH/BMMD"/>
</dbReference>
<dbReference type="PANTHER" id="PTHR43664:SF1">
    <property type="entry name" value="BETA-METHYLMALYL-COA DEHYDRATASE"/>
    <property type="match status" value="1"/>
</dbReference>
<dbReference type="InterPro" id="IPR029069">
    <property type="entry name" value="HotDog_dom_sf"/>
</dbReference>
<accession>A0A5C7FDE4</accession>
<organism evidence="2 3">
    <name type="scientific">Alkalicoccus halolimnae</name>
    <dbReference type="NCBI Taxonomy" id="1667239"/>
    <lineage>
        <taxon>Bacteria</taxon>
        <taxon>Bacillati</taxon>
        <taxon>Bacillota</taxon>
        <taxon>Bacilli</taxon>
        <taxon>Bacillales</taxon>
        <taxon>Bacillaceae</taxon>
        <taxon>Alkalicoccus</taxon>
    </lineage>
</organism>
<dbReference type="OrthoDB" id="9801625at2"/>
<sequence length="141" mass="15877">MKFNEYSIGQLFETESLKLTKEDIMRFAGEFDPLYMHVNEEKAAEGRFNGIIASGIHTMSVSYKLWIALDIFAEDVIAGLGMNNIAFIKPVYPGDELRTVVEVIDKKEKNKEAGAITLLLSTYNHKDEKVFAGELSVLVKQ</sequence>
<dbReference type="KEGG" id="ahal:FTX54_002250"/>